<dbReference type="GO" id="GO:0005524">
    <property type="term" value="F:ATP binding"/>
    <property type="evidence" value="ECO:0007669"/>
    <property type="project" value="UniProtKB-KW"/>
</dbReference>
<dbReference type="GO" id="GO:0046872">
    <property type="term" value="F:metal ion binding"/>
    <property type="evidence" value="ECO:0007669"/>
    <property type="project" value="UniProtKB-UniRule"/>
</dbReference>
<sequence>MTGIKVAIINNQEEKSMLVTKRLTELLAQSDNTIDQENPELVISVGGDGTLLSAFHLFSHRLAEVRFLGVHTGHLGFYTDWRDYELEELVDTLCNDRQKSVSYPLLDVRITYTNGKSDKHFLALNESTIKRGNRTMVADISIKEDLFEKFRGDGLSISTPTGSTAYNKSVGGAVLHPSINAFQLAEIASLNNRVFRTLGSPIIVGDHEWVKVKLQASTDYLVTIDQFTIEQEEIDAIYYRIADERIHFASYRHMHFWNRVKDAFIGEI</sequence>
<protein>
    <recommendedName>
        <fullName evidence="8">NAD kinase</fullName>
        <ecNumber evidence="8">2.7.1.23</ecNumber>
    </recommendedName>
    <alternativeName>
        <fullName evidence="8">ATP-dependent NAD kinase</fullName>
    </alternativeName>
</protein>
<feature type="binding site" evidence="8">
    <location>
        <position position="153"/>
    </location>
    <ligand>
        <name>NAD(+)</name>
        <dbReference type="ChEBI" id="CHEBI:57540"/>
    </ligand>
</feature>
<feature type="active site" description="Proton acceptor" evidence="8">
    <location>
        <position position="48"/>
    </location>
</feature>
<gene>
    <name evidence="8" type="primary">nadK</name>
    <name evidence="10" type="ORF">EGM181_07930</name>
    <name evidence="9" type="ORF">GTI89_01085</name>
</gene>
<reference evidence="9 11" key="1">
    <citation type="submission" date="2019-04" db="EMBL/GenBank/DDBJ databases">
        <title>Step-wise assembly of the neonatal virome modulated by breast feeding.</title>
        <authorList>
            <person name="Liang G."/>
            <person name="Bushman F."/>
        </authorList>
    </citation>
    <scope>NUCLEOTIDE SEQUENCE [LARGE SCALE GENOMIC DNA]</scope>
    <source>
        <strain evidence="9 11">E3404</strain>
    </source>
</reference>
<feature type="binding site" evidence="8">
    <location>
        <begin position="125"/>
        <end position="126"/>
    </location>
    <ligand>
        <name>NAD(+)</name>
        <dbReference type="ChEBI" id="CHEBI:57540"/>
    </ligand>
</feature>
<organism evidence="9 11">
    <name type="scientific">Enterococcus gallinarum</name>
    <dbReference type="NCBI Taxonomy" id="1353"/>
    <lineage>
        <taxon>Bacteria</taxon>
        <taxon>Bacillati</taxon>
        <taxon>Bacillota</taxon>
        <taxon>Bacilli</taxon>
        <taxon>Lactobacillales</taxon>
        <taxon>Enterococcaceae</taxon>
        <taxon>Enterococcus</taxon>
    </lineage>
</organism>
<dbReference type="EMBL" id="WVTI01000001">
    <property type="protein sequence ID" value="MXS24683.1"/>
    <property type="molecule type" value="Genomic_DNA"/>
</dbReference>
<dbReference type="GO" id="GO:0019674">
    <property type="term" value="P:NAD+ metabolic process"/>
    <property type="evidence" value="ECO:0007669"/>
    <property type="project" value="InterPro"/>
</dbReference>
<accession>A0A1V8Z4L7</accession>
<feature type="binding site" evidence="8">
    <location>
        <begin position="164"/>
        <end position="169"/>
    </location>
    <ligand>
        <name>NAD(+)</name>
        <dbReference type="ChEBI" id="CHEBI:57540"/>
    </ligand>
</feature>
<dbReference type="Gene3D" id="3.40.50.10330">
    <property type="entry name" value="Probable inorganic polyphosphate/atp-NAD kinase, domain 1"/>
    <property type="match status" value="1"/>
</dbReference>
<dbReference type="EC" id="2.7.1.23" evidence="8"/>
<dbReference type="Pfam" id="PF01513">
    <property type="entry name" value="NAD_kinase"/>
    <property type="match status" value="1"/>
</dbReference>
<evidence type="ECO:0000313" key="12">
    <source>
        <dbReference type="Proteomes" id="UP000516696"/>
    </source>
</evidence>
<evidence type="ECO:0000256" key="6">
    <source>
        <dbReference type="ARBA" id="ARBA00023027"/>
    </source>
</evidence>
<feature type="binding site" evidence="8">
    <location>
        <position position="151"/>
    </location>
    <ligand>
        <name>NAD(+)</name>
        <dbReference type="ChEBI" id="CHEBI:57540"/>
    </ligand>
</feature>
<comment type="subcellular location">
    <subcellularLocation>
        <location evidence="8">Cytoplasm</location>
    </subcellularLocation>
</comment>
<comment type="caution">
    <text evidence="8">Lacks conserved residue(s) required for the propagation of feature annotation.</text>
</comment>
<proteinExistence type="inferred from homology"/>
<dbReference type="GO" id="GO:0005737">
    <property type="term" value="C:cytoplasm"/>
    <property type="evidence" value="ECO:0007669"/>
    <property type="project" value="UniProtKB-SubCell"/>
</dbReference>
<evidence type="ECO:0000256" key="4">
    <source>
        <dbReference type="ARBA" id="ARBA00022840"/>
    </source>
</evidence>
<dbReference type="HAMAP" id="MF_00361">
    <property type="entry name" value="NAD_kinase"/>
    <property type="match status" value="1"/>
</dbReference>
<comment type="catalytic activity">
    <reaction evidence="7 8">
        <text>NAD(+) + ATP = ADP + NADP(+) + H(+)</text>
        <dbReference type="Rhea" id="RHEA:18629"/>
        <dbReference type="ChEBI" id="CHEBI:15378"/>
        <dbReference type="ChEBI" id="CHEBI:30616"/>
        <dbReference type="ChEBI" id="CHEBI:57540"/>
        <dbReference type="ChEBI" id="CHEBI:58349"/>
        <dbReference type="ChEBI" id="CHEBI:456216"/>
        <dbReference type="EC" id="2.7.1.23"/>
    </reaction>
</comment>
<keyword evidence="8" id="KW-0963">Cytoplasm</keyword>
<evidence type="ECO:0000313" key="11">
    <source>
        <dbReference type="Proteomes" id="UP000439965"/>
    </source>
</evidence>
<dbReference type="InterPro" id="IPR017437">
    <property type="entry name" value="ATP-NAD_kinase_PpnK-typ_C"/>
</dbReference>
<name>A0A1V8Z4L7_ENTGA</name>
<dbReference type="InterPro" id="IPR002504">
    <property type="entry name" value="NADK"/>
</dbReference>
<dbReference type="InterPro" id="IPR017438">
    <property type="entry name" value="ATP-NAD_kinase_N"/>
</dbReference>
<dbReference type="GO" id="GO:0003951">
    <property type="term" value="F:NAD+ kinase activity"/>
    <property type="evidence" value="ECO:0007669"/>
    <property type="project" value="UniProtKB-UniRule"/>
</dbReference>
<dbReference type="SUPFAM" id="SSF111331">
    <property type="entry name" value="NAD kinase/diacylglycerol kinase-like"/>
    <property type="match status" value="1"/>
</dbReference>
<keyword evidence="2 8" id="KW-0547">Nucleotide-binding</keyword>
<evidence type="ECO:0000313" key="9">
    <source>
        <dbReference type="EMBL" id="MXS24683.1"/>
    </source>
</evidence>
<dbReference type="GO" id="GO:0006741">
    <property type="term" value="P:NADP+ biosynthetic process"/>
    <property type="evidence" value="ECO:0007669"/>
    <property type="project" value="UniProtKB-UniRule"/>
</dbReference>
<comment type="similarity">
    <text evidence="8">Belongs to the NAD kinase family.</text>
</comment>
<feature type="binding site" evidence="8">
    <location>
        <begin position="48"/>
        <end position="49"/>
    </location>
    <ligand>
        <name>NAD(+)</name>
        <dbReference type="ChEBI" id="CHEBI:57540"/>
    </ligand>
</feature>
<dbReference type="PANTHER" id="PTHR20275">
    <property type="entry name" value="NAD KINASE"/>
    <property type="match status" value="1"/>
</dbReference>
<evidence type="ECO:0000256" key="2">
    <source>
        <dbReference type="ARBA" id="ARBA00022741"/>
    </source>
</evidence>
<dbReference type="EMBL" id="CP050485">
    <property type="protein sequence ID" value="QOG27178.1"/>
    <property type="molecule type" value="Genomic_DNA"/>
</dbReference>
<comment type="function">
    <text evidence="8">Involved in the regulation of the intracellular balance of NAD and NADP, and is a key enzyme in the biosynthesis of NADP. Catalyzes specifically the phosphorylation on 2'-hydroxyl of the adenosine moiety of NAD to yield NADP.</text>
</comment>
<evidence type="ECO:0000256" key="7">
    <source>
        <dbReference type="ARBA" id="ARBA00047925"/>
    </source>
</evidence>
<keyword evidence="1 8" id="KW-0808">Transferase</keyword>
<evidence type="ECO:0000256" key="5">
    <source>
        <dbReference type="ARBA" id="ARBA00022857"/>
    </source>
</evidence>
<reference evidence="10 12" key="2">
    <citation type="submission" date="2020-03" db="EMBL/GenBank/DDBJ databases">
        <title>Characterization of ganglioside-mimicking enterococci.</title>
        <authorList>
            <person name="Patry R.T."/>
            <person name="Nothaft H."/>
            <person name="Bridger R."/>
            <person name="Shajahan A."/>
            <person name="Huynh S."/>
            <person name="Sanchez S."/>
            <person name="Azadi P."/>
            <person name="Cooper K."/>
            <person name="Miller W.G."/>
            <person name="Parker C.T."/>
            <person name="Wells L."/>
            <person name="Szymanski C.M."/>
        </authorList>
    </citation>
    <scope>NUCLEOTIDE SEQUENCE [LARGE SCALE GENOMIC DNA]</scope>
    <source>
        <strain evidence="10 12">EGM181</strain>
    </source>
</reference>
<keyword evidence="4 8" id="KW-0067">ATP-binding</keyword>
<dbReference type="Pfam" id="PF20143">
    <property type="entry name" value="NAD_kinase_C"/>
    <property type="match status" value="1"/>
</dbReference>
<keyword evidence="5 8" id="KW-0521">NADP</keyword>
<evidence type="ECO:0000256" key="3">
    <source>
        <dbReference type="ARBA" id="ARBA00022777"/>
    </source>
</evidence>
<evidence type="ECO:0000313" key="10">
    <source>
        <dbReference type="EMBL" id="QOG27178.1"/>
    </source>
</evidence>
<dbReference type="Proteomes" id="UP000516696">
    <property type="component" value="Chromosome"/>
</dbReference>
<dbReference type="Proteomes" id="UP000439965">
    <property type="component" value="Unassembled WGS sequence"/>
</dbReference>
<comment type="cofactor">
    <cofactor evidence="8">
        <name>a divalent metal cation</name>
        <dbReference type="ChEBI" id="CHEBI:60240"/>
    </cofactor>
</comment>
<evidence type="ECO:0000256" key="1">
    <source>
        <dbReference type="ARBA" id="ARBA00022679"/>
    </source>
</evidence>
<feature type="binding site" evidence="8">
    <location>
        <position position="188"/>
    </location>
    <ligand>
        <name>NAD(+)</name>
        <dbReference type="ChEBI" id="CHEBI:57540"/>
    </ligand>
</feature>
<keyword evidence="3 8" id="KW-0418">Kinase</keyword>
<dbReference type="InterPro" id="IPR016064">
    <property type="entry name" value="NAD/diacylglycerol_kinase_sf"/>
</dbReference>
<dbReference type="GO" id="GO:0051287">
    <property type="term" value="F:NAD binding"/>
    <property type="evidence" value="ECO:0007669"/>
    <property type="project" value="UniProtKB-ARBA"/>
</dbReference>
<evidence type="ECO:0000256" key="8">
    <source>
        <dbReference type="HAMAP-Rule" id="MF_00361"/>
    </source>
</evidence>
<dbReference type="AlphaFoldDB" id="A0A1V8Z4L7"/>
<dbReference type="Gene3D" id="2.60.200.30">
    <property type="entry name" value="Probable inorganic polyphosphate/atp-NAD kinase, domain 2"/>
    <property type="match status" value="1"/>
</dbReference>
<dbReference type="NCBIfam" id="NF003424">
    <property type="entry name" value="PRK04885.1"/>
    <property type="match status" value="1"/>
</dbReference>
<keyword evidence="6 8" id="KW-0520">NAD</keyword>
<dbReference type="PANTHER" id="PTHR20275:SF0">
    <property type="entry name" value="NAD KINASE"/>
    <property type="match status" value="1"/>
</dbReference>